<dbReference type="PRINTS" id="PR01407">
    <property type="entry name" value="BUTYPHLNCDUF"/>
</dbReference>
<keyword evidence="5" id="KW-1185">Reference proteome</keyword>
<dbReference type="InterPro" id="IPR043136">
    <property type="entry name" value="B30.2/SPRY_sf"/>
</dbReference>
<organism evidence="4 5">
    <name type="scientific">Knipowitschia caucasica</name>
    <name type="common">Caucasian dwarf goby</name>
    <name type="synonym">Pomatoschistus caucasicus</name>
    <dbReference type="NCBI Taxonomy" id="637954"/>
    <lineage>
        <taxon>Eukaryota</taxon>
        <taxon>Metazoa</taxon>
        <taxon>Chordata</taxon>
        <taxon>Craniata</taxon>
        <taxon>Vertebrata</taxon>
        <taxon>Euteleostomi</taxon>
        <taxon>Actinopterygii</taxon>
        <taxon>Neopterygii</taxon>
        <taxon>Teleostei</taxon>
        <taxon>Neoteleostei</taxon>
        <taxon>Acanthomorphata</taxon>
        <taxon>Gobiaria</taxon>
        <taxon>Gobiiformes</taxon>
        <taxon>Gobioidei</taxon>
        <taxon>Gobiidae</taxon>
        <taxon>Gobiinae</taxon>
        <taxon>Knipowitschia</taxon>
    </lineage>
</organism>
<feature type="coiled-coil region" evidence="1">
    <location>
        <begin position="132"/>
        <end position="159"/>
    </location>
</feature>
<dbReference type="EMBL" id="OZ035839">
    <property type="protein sequence ID" value="CAL1586965.1"/>
    <property type="molecule type" value="Genomic_DNA"/>
</dbReference>
<evidence type="ECO:0000313" key="5">
    <source>
        <dbReference type="Proteomes" id="UP001497482"/>
    </source>
</evidence>
<keyword evidence="1" id="KW-0175">Coiled coil</keyword>
<dbReference type="Gene3D" id="2.60.120.920">
    <property type="match status" value="1"/>
</dbReference>
<evidence type="ECO:0000259" key="3">
    <source>
        <dbReference type="PROSITE" id="PS50188"/>
    </source>
</evidence>
<feature type="region of interest" description="Disordered" evidence="2">
    <location>
        <begin position="17"/>
        <end position="37"/>
    </location>
</feature>
<evidence type="ECO:0000256" key="2">
    <source>
        <dbReference type="SAM" id="MobiDB-lite"/>
    </source>
</evidence>
<accession>A0AAV2KG81</accession>
<protein>
    <recommendedName>
        <fullName evidence="3">B30.2/SPRY domain-containing protein</fullName>
    </recommendedName>
</protein>
<evidence type="ECO:0000313" key="4">
    <source>
        <dbReference type="EMBL" id="CAL1586965.1"/>
    </source>
</evidence>
<dbReference type="InterPro" id="IPR003879">
    <property type="entry name" value="Butyrophylin_SPRY"/>
</dbReference>
<evidence type="ECO:0000256" key="1">
    <source>
        <dbReference type="SAM" id="Coils"/>
    </source>
</evidence>
<dbReference type="SMART" id="SM00449">
    <property type="entry name" value="SPRY"/>
    <property type="match status" value="1"/>
</dbReference>
<reference evidence="4 5" key="1">
    <citation type="submission" date="2024-04" db="EMBL/GenBank/DDBJ databases">
        <authorList>
            <person name="Waldvogel A.-M."/>
            <person name="Schoenle A."/>
        </authorList>
    </citation>
    <scope>NUCLEOTIDE SEQUENCE [LARGE SCALE GENOMIC DNA]</scope>
</reference>
<dbReference type="Pfam" id="PF00622">
    <property type="entry name" value="SPRY"/>
    <property type="match status" value="1"/>
</dbReference>
<dbReference type="InterPro" id="IPR001870">
    <property type="entry name" value="B30.2/SPRY"/>
</dbReference>
<dbReference type="InterPro" id="IPR013320">
    <property type="entry name" value="ConA-like_dom_sf"/>
</dbReference>
<dbReference type="PANTHER" id="PTHR24103">
    <property type="entry name" value="E3 UBIQUITIN-PROTEIN LIGASE TRIM"/>
    <property type="match status" value="1"/>
</dbReference>
<dbReference type="Proteomes" id="UP001497482">
    <property type="component" value="Chromosome 17"/>
</dbReference>
<dbReference type="InterPro" id="IPR050143">
    <property type="entry name" value="TRIM/RBCC"/>
</dbReference>
<dbReference type="AlphaFoldDB" id="A0AAV2KG81"/>
<gene>
    <name evidence="4" type="ORF">KC01_LOCUS16946</name>
</gene>
<dbReference type="InterPro" id="IPR003877">
    <property type="entry name" value="SPRY_dom"/>
</dbReference>
<feature type="domain" description="B30.2/SPRY" evidence="3">
    <location>
        <begin position="208"/>
        <end position="390"/>
    </location>
</feature>
<proteinExistence type="predicted"/>
<dbReference type="PROSITE" id="PS50188">
    <property type="entry name" value="B302_SPRY"/>
    <property type="match status" value="1"/>
</dbReference>
<sequence length="391" mass="44357">MMAFKLEGPLSYRPHTFGESSSHWGSEESLDSQDSETLSSLSDQKSACLEFQDYHFTPIAEAAQDLREQLAQSILPLKEDFKKIKDVQQGLLTTADCIQQQSYQTKRQIQDQFIKLHQFLYDEEEARLRVLTEEEEQKIQSMKEKMVVVSREIELLSETIRTTEQQIATSDVSFLLKYKTTVERVQRCQLLDEPELGPDALIDQAKHLGNLVYNIWSSMKTLARYSPVILDPNKSTTEIILSEDLTSFTSGNQRNPGEKDVNWALVMGSEGFDRGCRSWGVEVGNSAEWALGVLTDSLEKDGAEGWSVAFSDDEYAAVLSEKNLKSLQLDSNPVRIRVCLDCDRRELSFYDADSGACIHSFAQISDKKVFPYFATANKYEIKIQPEDVPLV</sequence>
<dbReference type="SUPFAM" id="SSF49899">
    <property type="entry name" value="Concanavalin A-like lectins/glucanases"/>
    <property type="match status" value="1"/>
</dbReference>
<name>A0AAV2KG81_KNICA</name>